<feature type="transmembrane region" description="Helical" evidence="1">
    <location>
        <begin position="158"/>
        <end position="179"/>
    </location>
</feature>
<dbReference type="Proteomes" id="UP000324585">
    <property type="component" value="Unassembled WGS sequence"/>
</dbReference>
<organism evidence="2 3">
    <name type="scientific">Porphyridium purpureum</name>
    <name type="common">Red alga</name>
    <name type="synonym">Porphyridium cruentum</name>
    <dbReference type="NCBI Taxonomy" id="35688"/>
    <lineage>
        <taxon>Eukaryota</taxon>
        <taxon>Rhodophyta</taxon>
        <taxon>Bangiophyceae</taxon>
        <taxon>Porphyridiales</taxon>
        <taxon>Porphyridiaceae</taxon>
        <taxon>Porphyridium</taxon>
    </lineage>
</organism>
<keyword evidence="1" id="KW-0812">Transmembrane</keyword>
<comment type="caution">
    <text evidence="2">The sequence shown here is derived from an EMBL/GenBank/DDBJ whole genome shotgun (WGS) entry which is preliminary data.</text>
</comment>
<dbReference type="EMBL" id="VRMN01000007">
    <property type="protein sequence ID" value="KAA8493413.1"/>
    <property type="molecule type" value="Genomic_DNA"/>
</dbReference>
<evidence type="ECO:0000256" key="1">
    <source>
        <dbReference type="SAM" id="Phobius"/>
    </source>
</evidence>
<evidence type="ECO:0000313" key="3">
    <source>
        <dbReference type="Proteomes" id="UP000324585"/>
    </source>
</evidence>
<keyword evidence="1" id="KW-1133">Transmembrane helix</keyword>
<gene>
    <name evidence="2" type="ORF">FVE85_8858</name>
</gene>
<sequence length="237" mass="25523">MTISLQSDLCAPGKLSLASAPSVGRDPFLSFSEKVKLDHRKHRHRHKLKLYGYFSWSSPFQLQFGVPDAQAASSLSLEPTENEDVPLIFFDGDNGGDDNVAPSDIECHTLRLNKLLVGASSSGGQRGYGSTSSGGLVQWGFSMGLGVGPPSISTWQRALRNIFVAVLCLAAAVAAIVWYQRRMHKIEMENMGDMLIPLVSGGSGDIRPGALPHGVNAQIQYGGWTNPVARTVSRENA</sequence>
<keyword evidence="1" id="KW-0472">Membrane</keyword>
<accession>A0A5J4YRK1</accession>
<reference evidence="3" key="1">
    <citation type="journal article" date="2019" name="Nat. Commun.">
        <title>Expansion of phycobilisome linker gene families in mesophilic red algae.</title>
        <authorList>
            <person name="Lee J."/>
            <person name="Kim D."/>
            <person name="Bhattacharya D."/>
            <person name="Yoon H.S."/>
        </authorList>
    </citation>
    <scope>NUCLEOTIDE SEQUENCE [LARGE SCALE GENOMIC DNA]</scope>
    <source>
        <strain evidence="3">CCMP 1328</strain>
    </source>
</reference>
<evidence type="ECO:0000313" key="2">
    <source>
        <dbReference type="EMBL" id="KAA8493413.1"/>
    </source>
</evidence>
<dbReference type="AlphaFoldDB" id="A0A5J4YRK1"/>
<name>A0A5J4YRK1_PORPP</name>
<protein>
    <submittedName>
        <fullName evidence="2">Uncharacterized protein</fullName>
    </submittedName>
</protein>
<proteinExistence type="predicted"/>
<keyword evidence="3" id="KW-1185">Reference proteome</keyword>